<dbReference type="OrthoDB" id="64477at2759"/>
<dbReference type="AlphaFoldDB" id="G9N598"/>
<dbReference type="CDD" id="cd04301">
    <property type="entry name" value="NAT_SF"/>
    <property type="match status" value="1"/>
</dbReference>
<dbReference type="SUPFAM" id="SSF55729">
    <property type="entry name" value="Acyl-CoA N-acyltransferases (Nat)"/>
    <property type="match status" value="1"/>
</dbReference>
<dbReference type="PANTHER" id="PTHR43415">
    <property type="entry name" value="SPERMIDINE N(1)-ACETYLTRANSFERASE"/>
    <property type="match status" value="1"/>
</dbReference>
<keyword evidence="4" id="KW-1185">Reference proteome</keyword>
<accession>G9N598</accession>
<dbReference type="PANTHER" id="PTHR43415:SF3">
    <property type="entry name" value="GNAT-FAMILY ACETYLTRANSFERASE"/>
    <property type="match status" value="1"/>
</dbReference>
<reference evidence="3 4" key="1">
    <citation type="journal article" date="2011" name="Genome Biol.">
        <title>Comparative genome sequence analysis underscores mycoparasitism as the ancestral life style of Trichoderma.</title>
        <authorList>
            <person name="Kubicek C.P."/>
            <person name="Herrera-Estrella A."/>
            <person name="Seidl-Seiboth V."/>
            <person name="Martinez D.A."/>
            <person name="Druzhinina I.S."/>
            <person name="Thon M."/>
            <person name="Zeilinger S."/>
            <person name="Casas-Flores S."/>
            <person name="Horwitz B.A."/>
            <person name="Mukherjee P.K."/>
            <person name="Mukherjee M."/>
            <person name="Kredics L."/>
            <person name="Alcaraz L.D."/>
            <person name="Aerts A."/>
            <person name="Antal Z."/>
            <person name="Atanasova L."/>
            <person name="Cervantes-Badillo M.G."/>
            <person name="Challacombe J."/>
            <person name="Chertkov O."/>
            <person name="McCluskey K."/>
            <person name="Coulpier F."/>
            <person name="Deshpande N."/>
            <person name="von Doehren H."/>
            <person name="Ebbole D.J."/>
            <person name="Esquivel-Naranjo E.U."/>
            <person name="Fekete E."/>
            <person name="Flipphi M."/>
            <person name="Glaser F."/>
            <person name="Gomez-Rodriguez E.Y."/>
            <person name="Gruber S."/>
            <person name="Han C."/>
            <person name="Henrissat B."/>
            <person name="Hermosa R."/>
            <person name="Hernandez-Onate M."/>
            <person name="Karaffa L."/>
            <person name="Kosti I."/>
            <person name="Le Crom S."/>
            <person name="Lindquist E."/>
            <person name="Lucas S."/>
            <person name="Luebeck M."/>
            <person name="Luebeck P.S."/>
            <person name="Margeot A."/>
            <person name="Metz B."/>
            <person name="Misra M."/>
            <person name="Nevalainen H."/>
            <person name="Omann M."/>
            <person name="Packer N."/>
            <person name="Perrone G."/>
            <person name="Uresti-Rivera E.E."/>
            <person name="Salamov A."/>
            <person name="Schmoll M."/>
            <person name="Seiboth B."/>
            <person name="Shapiro H."/>
            <person name="Sukno S."/>
            <person name="Tamayo-Ramos J.A."/>
            <person name="Tisch D."/>
            <person name="Wiest A."/>
            <person name="Wilkinson H.H."/>
            <person name="Zhang M."/>
            <person name="Coutinho P.M."/>
            <person name="Kenerley C.M."/>
            <person name="Monte E."/>
            <person name="Baker S.E."/>
            <person name="Grigoriev I.V."/>
        </authorList>
    </citation>
    <scope>NUCLEOTIDE SEQUENCE [LARGE SCALE GENOMIC DNA]</scope>
    <source>
        <strain evidence="4">Gv29-8 / FGSC 10586</strain>
    </source>
</reference>
<dbReference type="Pfam" id="PF13302">
    <property type="entry name" value="Acetyltransf_3"/>
    <property type="match status" value="1"/>
</dbReference>
<evidence type="ECO:0000259" key="2">
    <source>
        <dbReference type="PROSITE" id="PS51186"/>
    </source>
</evidence>
<dbReference type="GO" id="GO:0016747">
    <property type="term" value="F:acyltransferase activity, transferring groups other than amino-acyl groups"/>
    <property type="evidence" value="ECO:0007669"/>
    <property type="project" value="InterPro"/>
</dbReference>
<dbReference type="RefSeq" id="XP_013952144.1">
    <property type="nucleotide sequence ID" value="XM_014096669.1"/>
</dbReference>
<feature type="domain" description="N-acetyltransferase" evidence="2">
    <location>
        <begin position="100"/>
        <end position="194"/>
    </location>
</feature>
<proteinExistence type="predicted"/>
<name>G9N598_HYPVG</name>
<dbReference type="OMA" id="FRFGGYH"/>
<organism evidence="3 4">
    <name type="scientific">Hypocrea virens (strain Gv29-8 / FGSC 10586)</name>
    <name type="common">Gliocladium virens</name>
    <name type="synonym">Trichoderma virens</name>
    <dbReference type="NCBI Taxonomy" id="413071"/>
    <lineage>
        <taxon>Eukaryota</taxon>
        <taxon>Fungi</taxon>
        <taxon>Dikarya</taxon>
        <taxon>Ascomycota</taxon>
        <taxon>Pezizomycotina</taxon>
        <taxon>Sordariomycetes</taxon>
        <taxon>Hypocreomycetidae</taxon>
        <taxon>Hypocreales</taxon>
        <taxon>Hypocreaceae</taxon>
        <taxon>Trichoderma</taxon>
    </lineage>
</organism>
<dbReference type="Proteomes" id="UP000007115">
    <property type="component" value="Unassembled WGS sequence"/>
</dbReference>
<dbReference type="eggNOG" id="ENOG502RY5I">
    <property type="taxonomic scope" value="Eukaryota"/>
</dbReference>
<dbReference type="VEuPathDB" id="FungiDB:TRIVIDRAFT_182631"/>
<evidence type="ECO:0000313" key="3">
    <source>
        <dbReference type="EMBL" id="EHK17943.1"/>
    </source>
</evidence>
<dbReference type="InterPro" id="IPR000182">
    <property type="entry name" value="GNAT_dom"/>
</dbReference>
<dbReference type="InterPro" id="IPR016181">
    <property type="entry name" value="Acyl_CoA_acyltransferase"/>
</dbReference>
<dbReference type="Gene3D" id="3.40.630.30">
    <property type="match status" value="1"/>
</dbReference>
<dbReference type="InParanoid" id="G9N598"/>
<feature type="region of interest" description="Disordered" evidence="1">
    <location>
        <begin position="83"/>
        <end position="102"/>
    </location>
</feature>
<sequence length="214" mass="24066">MAYSDFITNAYKSERLIYRAMEDNQEDKAWVAEFLLNDPAVTIMGTPRLALPAPLSSAQDYLNFNKGNLLNLLICVPPDVQDAASEGESGEGSRKKPKPTPVGTISLVNQGAHVQHHRNATIAINIIAPYRGKGYGGEAINWALDWGFRRAGLHRISIRTFSYNSTALHLYRKLGFVEEGRERETCLLDRKWHDTVILGMLEHEWEKVRGIESS</sequence>
<dbReference type="GeneID" id="25789130"/>
<dbReference type="HOGENOM" id="CLU_013985_3_2_1"/>
<evidence type="ECO:0000313" key="4">
    <source>
        <dbReference type="Proteomes" id="UP000007115"/>
    </source>
</evidence>
<dbReference type="EMBL" id="ABDF02000087">
    <property type="protein sequence ID" value="EHK17943.1"/>
    <property type="molecule type" value="Genomic_DNA"/>
</dbReference>
<dbReference type="STRING" id="413071.G9N598"/>
<evidence type="ECO:0000256" key="1">
    <source>
        <dbReference type="SAM" id="MobiDB-lite"/>
    </source>
</evidence>
<protein>
    <recommendedName>
        <fullName evidence="2">N-acetyltransferase domain-containing protein</fullName>
    </recommendedName>
</protein>
<gene>
    <name evidence="3" type="ORF">TRIVIDRAFT_182631</name>
</gene>
<dbReference type="PROSITE" id="PS51186">
    <property type="entry name" value="GNAT"/>
    <property type="match status" value="1"/>
</dbReference>
<comment type="caution">
    <text evidence="3">The sequence shown here is derived from an EMBL/GenBank/DDBJ whole genome shotgun (WGS) entry which is preliminary data.</text>
</comment>